<organism evidence="2 3">
    <name type="scientific">Shewanella surugensis</name>
    <dbReference type="NCBI Taxonomy" id="212020"/>
    <lineage>
        <taxon>Bacteria</taxon>
        <taxon>Pseudomonadati</taxon>
        <taxon>Pseudomonadota</taxon>
        <taxon>Gammaproteobacteria</taxon>
        <taxon>Alteromonadales</taxon>
        <taxon>Shewanellaceae</taxon>
        <taxon>Shewanella</taxon>
    </lineage>
</organism>
<comment type="caution">
    <text evidence="2">The sequence shown here is derived from an EMBL/GenBank/DDBJ whole genome shotgun (WGS) entry which is preliminary data.</text>
</comment>
<feature type="region of interest" description="Disordered" evidence="1">
    <location>
        <begin position="128"/>
        <end position="167"/>
    </location>
</feature>
<proteinExistence type="predicted"/>
<evidence type="ECO:0000313" key="2">
    <source>
        <dbReference type="EMBL" id="MCL1127341.1"/>
    </source>
</evidence>
<dbReference type="RefSeq" id="WP_248942744.1">
    <property type="nucleotide sequence ID" value="NZ_JAKIKS010000147.1"/>
</dbReference>
<dbReference type="Proteomes" id="UP001203423">
    <property type="component" value="Unassembled WGS sequence"/>
</dbReference>
<reference evidence="2 3" key="1">
    <citation type="submission" date="2022-01" db="EMBL/GenBank/DDBJ databases">
        <title>Whole genome-based taxonomy of the Shewanellaceae.</title>
        <authorList>
            <person name="Martin-Rodriguez A.J."/>
        </authorList>
    </citation>
    <scope>NUCLEOTIDE SEQUENCE [LARGE SCALE GENOMIC DNA]</scope>
    <source>
        <strain evidence="2 3">DSM 17177</strain>
    </source>
</reference>
<protein>
    <submittedName>
        <fullName evidence="2">Uncharacterized protein</fullName>
    </submittedName>
</protein>
<keyword evidence="3" id="KW-1185">Reference proteome</keyword>
<evidence type="ECO:0000256" key="1">
    <source>
        <dbReference type="SAM" id="MobiDB-lite"/>
    </source>
</evidence>
<accession>A0ABT0LJP3</accession>
<feature type="compositionally biased region" description="Polar residues" evidence="1">
    <location>
        <begin position="147"/>
        <end position="162"/>
    </location>
</feature>
<name>A0ABT0LJP3_9GAMM</name>
<gene>
    <name evidence="2" type="ORF">L2764_23410</name>
</gene>
<dbReference type="EMBL" id="JAKIKS010000147">
    <property type="protein sequence ID" value="MCL1127341.1"/>
    <property type="molecule type" value="Genomic_DNA"/>
</dbReference>
<evidence type="ECO:0000313" key="3">
    <source>
        <dbReference type="Proteomes" id="UP001203423"/>
    </source>
</evidence>
<sequence>MIGMTQNNALSAYFIDDINQEVAFNQLAHKNIKQEHIEIEWLINKLFSDEAVIKAMEITNSLIHIDQMETIKLTQTHLQQIKRHIFDLTTLAGQANAAEFNLSTNAHGITQFKIGPYVISTIDENNRLTRKSTAQQNDNGDNEYGDSGNTGSGNNRNETHANPLTPIPHRYIISDTHFSRARSQALTAHPQNNQTQYPKTMLQALRIR</sequence>